<sequence>MATIDFEETPHGFEAWMMHHGAAKALIGCLVFWVLFGIGIYSAVQYL</sequence>
<reference evidence="2 3" key="1">
    <citation type="submission" date="2020-03" db="EMBL/GenBank/DDBJ databases">
        <title>Genomic Encyclopedia of Type Strains, Phase IV (KMG-IV): sequencing the most valuable type-strain genomes for metagenomic binning, comparative biology and taxonomic classification.</title>
        <authorList>
            <person name="Goeker M."/>
        </authorList>
    </citation>
    <scope>NUCLEOTIDE SEQUENCE [LARGE SCALE GENOMIC DNA]</scope>
    <source>
        <strain evidence="2 3">DSM 19867</strain>
    </source>
</reference>
<keyword evidence="1" id="KW-1133">Transmembrane helix</keyword>
<evidence type="ECO:0000313" key="2">
    <source>
        <dbReference type="EMBL" id="NIK90440.1"/>
    </source>
</evidence>
<organism evidence="2 3">
    <name type="scientific">Rhizomicrobium palustre</name>
    <dbReference type="NCBI Taxonomy" id="189966"/>
    <lineage>
        <taxon>Bacteria</taxon>
        <taxon>Pseudomonadati</taxon>
        <taxon>Pseudomonadota</taxon>
        <taxon>Alphaproteobacteria</taxon>
        <taxon>Micropepsales</taxon>
        <taxon>Micropepsaceae</taxon>
        <taxon>Rhizomicrobium</taxon>
    </lineage>
</organism>
<dbReference type="RefSeq" id="WP_167084994.1">
    <property type="nucleotide sequence ID" value="NZ_BAAADC010000001.1"/>
</dbReference>
<dbReference type="EMBL" id="JAASRM010000001">
    <property type="protein sequence ID" value="NIK90440.1"/>
    <property type="molecule type" value="Genomic_DNA"/>
</dbReference>
<keyword evidence="1" id="KW-0472">Membrane</keyword>
<keyword evidence="3" id="KW-1185">Reference proteome</keyword>
<dbReference type="AlphaFoldDB" id="A0A846N622"/>
<proteinExistence type="predicted"/>
<feature type="transmembrane region" description="Helical" evidence="1">
    <location>
        <begin position="25"/>
        <end position="44"/>
    </location>
</feature>
<accession>A0A846N622</accession>
<dbReference type="Proteomes" id="UP000570514">
    <property type="component" value="Unassembled WGS sequence"/>
</dbReference>
<gene>
    <name evidence="2" type="ORF">FHS83_003758</name>
</gene>
<name>A0A846N622_9PROT</name>
<comment type="caution">
    <text evidence="2">The sequence shown here is derived from an EMBL/GenBank/DDBJ whole genome shotgun (WGS) entry which is preliminary data.</text>
</comment>
<keyword evidence="1" id="KW-0812">Transmembrane</keyword>
<evidence type="ECO:0000256" key="1">
    <source>
        <dbReference type="SAM" id="Phobius"/>
    </source>
</evidence>
<evidence type="ECO:0000313" key="3">
    <source>
        <dbReference type="Proteomes" id="UP000570514"/>
    </source>
</evidence>
<protein>
    <submittedName>
        <fullName evidence="2">Uncharacterized protein</fullName>
    </submittedName>
</protein>